<reference evidence="2 3" key="1">
    <citation type="submission" date="2024-01" db="EMBL/GenBank/DDBJ databases">
        <title>The genomes of 5 underutilized Papilionoideae crops provide insights into root nodulation and disease resistanc.</title>
        <authorList>
            <person name="Jiang F."/>
        </authorList>
    </citation>
    <scope>NUCLEOTIDE SEQUENCE [LARGE SCALE GENOMIC DNA]</scope>
    <source>
        <strain evidence="2">DUOXIRENSHENG_FW03</strain>
        <tissue evidence="2">Leaves</tissue>
    </source>
</reference>
<dbReference type="PANTHER" id="PTHR37721:SF1">
    <property type="entry name" value="OS05G0464200 PROTEIN"/>
    <property type="match status" value="1"/>
</dbReference>
<dbReference type="EMBL" id="JAYMYS010000002">
    <property type="protein sequence ID" value="KAK7404653.1"/>
    <property type="molecule type" value="Genomic_DNA"/>
</dbReference>
<name>A0AAN9SR51_PSOTE</name>
<protein>
    <submittedName>
        <fullName evidence="2">Uncharacterized protein</fullName>
    </submittedName>
</protein>
<accession>A0AAN9SR51</accession>
<dbReference type="PANTHER" id="PTHR37721">
    <property type="entry name" value="OS05G0464200 PROTEIN"/>
    <property type="match status" value="1"/>
</dbReference>
<dbReference type="AlphaFoldDB" id="A0AAN9SR51"/>
<gene>
    <name evidence="2" type="ORF">VNO78_05608</name>
</gene>
<feature type="region of interest" description="Disordered" evidence="1">
    <location>
        <begin position="37"/>
        <end position="68"/>
    </location>
</feature>
<feature type="region of interest" description="Disordered" evidence="1">
    <location>
        <begin position="1"/>
        <end position="20"/>
    </location>
</feature>
<comment type="caution">
    <text evidence="2">The sequence shown here is derived from an EMBL/GenBank/DDBJ whole genome shotgun (WGS) entry which is preliminary data.</text>
</comment>
<keyword evidence="3" id="KW-1185">Reference proteome</keyword>
<sequence length="68" mass="7172">MATNNSTVHNKTKTLPPRRGQITAQILSSLVKIVASSFSKDEKDKPDNIGGGSATTTPPPTDYNNDGS</sequence>
<proteinExistence type="predicted"/>
<organism evidence="2 3">
    <name type="scientific">Psophocarpus tetragonolobus</name>
    <name type="common">Winged bean</name>
    <name type="synonym">Dolichos tetragonolobus</name>
    <dbReference type="NCBI Taxonomy" id="3891"/>
    <lineage>
        <taxon>Eukaryota</taxon>
        <taxon>Viridiplantae</taxon>
        <taxon>Streptophyta</taxon>
        <taxon>Embryophyta</taxon>
        <taxon>Tracheophyta</taxon>
        <taxon>Spermatophyta</taxon>
        <taxon>Magnoliopsida</taxon>
        <taxon>eudicotyledons</taxon>
        <taxon>Gunneridae</taxon>
        <taxon>Pentapetalae</taxon>
        <taxon>rosids</taxon>
        <taxon>fabids</taxon>
        <taxon>Fabales</taxon>
        <taxon>Fabaceae</taxon>
        <taxon>Papilionoideae</taxon>
        <taxon>50 kb inversion clade</taxon>
        <taxon>NPAAA clade</taxon>
        <taxon>indigoferoid/millettioid clade</taxon>
        <taxon>Phaseoleae</taxon>
        <taxon>Psophocarpus</taxon>
    </lineage>
</organism>
<evidence type="ECO:0000256" key="1">
    <source>
        <dbReference type="SAM" id="MobiDB-lite"/>
    </source>
</evidence>
<evidence type="ECO:0000313" key="2">
    <source>
        <dbReference type="EMBL" id="KAK7404653.1"/>
    </source>
</evidence>
<dbReference type="Proteomes" id="UP001386955">
    <property type="component" value="Unassembled WGS sequence"/>
</dbReference>
<evidence type="ECO:0000313" key="3">
    <source>
        <dbReference type="Proteomes" id="UP001386955"/>
    </source>
</evidence>